<organism evidence="8 9">
    <name type="scientific">Dictyobacter alpinus</name>
    <dbReference type="NCBI Taxonomy" id="2014873"/>
    <lineage>
        <taxon>Bacteria</taxon>
        <taxon>Bacillati</taxon>
        <taxon>Chloroflexota</taxon>
        <taxon>Ktedonobacteria</taxon>
        <taxon>Ktedonobacterales</taxon>
        <taxon>Dictyobacteraceae</taxon>
        <taxon>Dictyobacter</taxon>
    </lineage>
</organism>
<sequence>MAQQQKIRAPRKRIRLSVQVAIWLLAAAVLPLTITIAANVWLARPALTNQARLAMETDAHTRAQLINNYFRDRMLDVQSLAQVPLAQDFLLDPVKNQANAPLIIQNGKVVGTYLDPNYTLWALFDIKGKPLLSYSTNNTNAKFQPHGKYIIPPEDAQRLLTGKPFMSAVYYDSNTQKASVDIYVPSFSLVLNKVVGIVRATLNLDYIWSIVNSEKGANGAGSYAFILDENNVRIADPTNVQQQFTATAPIDKDMQQKISDEARYGKESTVRVVKDDALTKALNGDNAPTNFTLQPTGQNQSFEAVRQTLTTVPWNYIVLSPVDTIITVANQQFFITSVVAVSVLILAVLFGLIGGRRISYPISRSVNHLSDNSESLATLASKQKNAAAEQVWVIDASREGLKTVQYYNNAAEVAIQHMSTTGTHLLRNWDTLDKTTVKQAVEQIIETSQYIKRAIDYQNTSNEKLATAINITTQVNEQLVSGATAADETSNQLQNVVTDLRNVIGG</sequence>
<evidence type="ECO:0000259" key="7">
    <source>
        <dbReference type="Pfam" id="PF02743"/>
    </source>
</evidence>
<evidence type="ECO:0000313" key="8">
    <source>
        <dbReference type="EMBL" id="GCE24544.1"/>
    </source>
</evidence>
<dbReference type="Gene3D" id="3.30.450.20">
    <property type="entry name" value="PAS domain"/>
    <property type="match status" value="2"/>
</dbReference>
<comment type="caution">
    <text evidence="8">The sequence shown here is derived from an EMBL/GenBank/DDBJ whole genome shotgun (WGS) entry which is preliminary data.</text>
</comment>
<feature type="transmembrane region" description="Helical" evidence="6">
    <location>
        <begin position="333"/>
        <end position="354"/>
    </location>
</feature>
<protein>
    <recommendedName>
        <fullName evidence="7">Cache domain-containing protein</fullName>
    </recommendedName>
</protein>
<dbReference type="InterPro" id="IPR033479">
    <property type="entry name" value="dCache_1"/>
</dbReference>
<name>A0A402AZI9_9CHLR</name>
<evidence type="ECO:0000256" key="6">
    <source>
        <dbReference type="SAM" id="Phobius"/>
    </source>
</evidence>
<keyword evidence="4 6" id="KW-1133">Transmembrane helix</keyword>
<reference evidence="9" key="1">
    <citation type="submission" date="2018-12" db="EMBL/GenBank/DDBJ databases">
        <title>Tengunoibacter tsumagoiensis gen. nov., sp. nov., Dictyobacter kobayashii sp. nov., D. alpinus sp. nov., and D. joshuensis sp. nov. and description of Dictyobacteraceae fam. nov. within the order Ktedonobacterales isolated from Tengu-no-mugimeshi.</title>
        <authorList>
            <person name="Wang C.M."/>
            <person name="Zheng Y."/>
            <person name="Sakai Y."/>
            <person name="Toyoda A."/>
            <person name="Minakuchi Y."/>
            <person name="Abe K."/>
            <person name="Yokota A."/>
            <person name="Yabe S."/>
        </authorList>
    </citation>
    <scope>NUCLEOTIDE SEQUENCE [LARGE SCALE GENOMIC DNA]</scope>
    <source>
        <strain evidence="9">Uno16</strain>
    </source>
</reference>
<evidence type="ECO:0000256" key="3">
    <source>
        <dbReference type="ARBA" id="ARBA00022692"/>
    </source>
</evidence>
<evidence type="ECO:0000256" key="2">
    <source>
        <dbReference type="ARBA" id="ARBA00022475"/>
    </source>
</evidence>
<dbReference type="EMBL" id="BIFT01000001">
    <property type="protein sequence ID" value="GCE24544.1"/>
    <property type="molecule type" value="Genomic_DNA"/>
</dbReference>
<dbReference type="AlphaFoldDB" id="A0A402AZI9"/>
<accession>A0A402AZI9</accession>
<dbReference type="OrthoDB" id="141860at2"/>
<keyword evidence="9" id="KW-1185">Reference proteome</keyword>
<dbReference type="RefSeq" id="WP_126625243.1">
    <property type="nucleotide sequence ID" value="NZ_BIFT01000001.1"/>
</dbReference>
<gene>
    <name evidence="8" type="ORF">KDA_00280</name>
</gene>
<evidence type="ECO:0000256" key="4">
    <source>
        <dbReference type="ARBA" id="ARBA00022989"/>
    </source>
</evidence>
<dbReference type="GO" id="GO:0005886">
    <property type="term" value="C:plasma membrane"/>
    <property type="evidence" value="ECO:0007669"/>
    <property type="project" value="UniProtKB-SubCell"/>
</dbReference>
<feature type="domain" description="Cache" evidence="7">
    <location>
        <begin position="47"/>
        <end position="268"/>
    </location>
</feature>
<keyword evidence="5 6" id="KW-0472">Membrane</keyword>
<evidence type="ECO:0000256" key="5">
    <source>
        <dbReference type="ARBA" id="ARBA00023136"/>
    </source>
</evidence>
<proteinExistence type="predicted"/>
<dbReference type="Proteomes" id="UP000287171">
    <property type="component" value="Unassembled WGS sequence"/>
</dbReference>
<keyword evidence="2" id="KW-1003">Cell membrane</keyword>
<keyword evidence="3 6" id="KW-0812">Transmembrane</keyword>
<evidence type="ECO:0000256" key="1">
    <source>
        <dbReference type="ARBA" id="ARBA00004651"/>
    </source>
</evidence>
<evidence type="ECO:0000313" key="9">
    <source>
        <dbReference type="Proteomes" id="UP000287171"/>
    </source>
</evidence>
<feature type="transmembrane region" description="Helical" evidence="6">
    <location>
        <begin position="20"/>
        <end position="42"/>
    </location>
</feature>
<comment type="subcellular location">
    <subcellularLocation>
        <location evidence="1">Cell membrane</location>
        <topology evidence="1">Multi-pass membrane protein</topology>
    </subcellularLocation>
</comment>
<dbReference type="Pfam" id="PF02743">
    <property type="entry name" value="dCache_1"/>
    <property type="match status" value="1"/>
</dbReference>